<accession>A0A0U3FSE6</accession>
<evidence type="ECO:0000313" key="3">
    <source>
        <dbReference type="Proteomes" id="UP000060043"/>
    </source>
</evidence>
<name>A0A0U3FSE6_9CREN</name>
<dbReference type="OrthoDB" id="44121at2157"/>
<sequence>MEEFDRTSKKLIALLLRGLEDNREGVRESEILSRVKISRGKMERVLSVMRSLEIIDFDGNLITRGKVYSKDKTVFVISMIKKCNASEKGDRSMSIVTEFTPLLSGMRERIHESNRFDSKRASKIIRCTNVLRHDYVEGKKLGGRWEKKEVNEKLIKLSVVFDPPLRAGEFVKYGFYTWDERYYPLTMDELRKRYNREQTIEGVIISQPTYYVKIEADLPWTPRNAMARKVLVITESGPHETEEIEGEKNFVPYKNKIVLELWKPEYRPYVIIWQPPV</sequence>
<dbReference type="Proteomes" id="UP000060043">
    <property type="component" value="Chromosome"/>
</dbReference>
<dbReference type="RefSeq" id="WP_011278662.1">
    <property type="nucleotide sequence ID" value="NZ_BHWZ01000004.1"/>
</dbReference>
<dbReference type="Proteomes" id="UP000065473">
    <property type="component" value="Chromosome"/>
</dbReference>
<proteinExistence type="predicted"/>
<gene>
    <name evidence="1" type="ORF">ATY89_08840</name>
    <name evidence="2" type="ORF">ATZ20_00250</name>
</gene>
<organism evidence="2 3">
    <name type="scientific">Sulfolobus acidocaldarius</name>
    <dbReference type="NCBI Taxonomy" id="2285"/>
    <lineage>
        <taxon>Archaea</taxon>
        <taxon>Thermoproteota</taxon>
        <taxon>Thermoprotei</taxon>
        <taxon>Sulfolobales</taxon>
        <taxon>Sulfolobaceae</taxon>
        <taxon>Sulfolobus</taxon>
    </lineage>
</organism>
<evidence type="ECO:0000313" key="2">
    <source>
        <dbReference type="EMBL" id="ALU30718.1"/>
    </source>
</evidence>
<dbReference type="AlphaFoldDB" id="A0A0U3FSE6"/>
<evidence type="ECO:0000313" key="1">
    <source>
        <dbReference type="EMBL" id="ALU30028.1"/>
    </source>
</evidence>
<evidence type="ECO:0000313" key="4">
    <source>
        <dbReference type="Proteomes" id="UP000065473"/>
    </source>
</evidence>
<reference evidence="3 4" key="1">
    <citation type="submission" date="2015-12" db="EMBL/GenBank/DDBJ databases">
        <title>A stable core within a dynamic pangenome in Sulfolobus acidocaldarius.</title>
        <authorList>
            <person name="Anderson R."/>
            <person name="Kouris A."/>
            <person name="Seward C."/>
            <person name="Campbell K."/>
            <person name="Whitaker R."/>
        </authorList>
    </citation>
    <scope>NUCLEOTIDE SEQUENCE [LARGE SCALE GENOMIC DNA]</scope>
    <source>
        <strain evidence="1 4">GG12-C01-09</strain>
        <strain evidence="2 3">NG05B_CO5_07</strain>
    </source>
</reference>
<dbReference type="EMBL" id="CP013694">
    <property type="protein sequence ID" value="ALU30028.1"/>
    <property type="molecule type" value="Genomic_DNA"/>
</dbReference>
<protein>
    <submittedName>
        <fullName evidence="2">Outer surface protein A</fullName>
    </submittedName>
</protein>
<dbReference type="OMA" id="KYGFYTW"/>
<dbReference type="GeneID" id="14552352"/>
<dbReference type="EMBL" id="CP013695">
    <property type="protein sequence ID" value="ALU30718.1"/>
    <property type="molecule type" value="Genomic_DNA"/>
</dbReference>